<evidence type="ECO:0000313" key="2">
    <source>
        <dbReference type="Proteomes" id="UP001159405"/>
    </source>
</evidence>
<gene>
    <name evidence="1" type="ORF">PLOB_00010612</name>
</gene>
<evidence type="ECO:0000313" key="1">
    <source>
        <dbReference type="EMBL" id="CAH3170328.1"/>
    </source>
</evidence>
<dbReference type="EMBL" id="CALNXK010000155">
    <property type="protein sequence ID" value="CAH3170328.1"/>
    <property type="molecule type" value="Genomic_DNA"/>
</dbReference>
<keyword evidence="2" id="KW-1185">Reference proteome</keyword>
<dbReference type="PANTHER" id="PTHR33845">
    <property type="entry name" value="C2H2-TYPE DOMAIN-CONTAINING PROTEIN"/>
    <property type="match status" value="1"/>
</dbReference>
<sequence>MKFLPRKFRESQGDWFAKRGMSWHITVATRRVENHELEMITFVHVYQTCNQDGCAVLSVMKDVIEKLKLQLSHLKTVFYRQDNAGCYHCGATIVGASFTGCASRVTVKYLDFSDAQGGQGPCDRKAASIKSQMKIHLNQGSNIDTAKEMVDAIQSSGGVPAVDVSLCNSAQDPAPSLNVKIAGVSLISNIVFNNGSLPVWRAYEIGPGKCIRLKDIGIPQLVQIPSLVKCDEGTATTMPNAHFMKVKSRRQPCSDNSQQCSDTKEETVTETSPTVHIFSCPEEGCMKVYQRFSSLQHHLDLGKNECALEHETLLDRAALGYAERLQGHSGSVPQIEQVRKQLNLSNQPFLPMGWALKSSHVKRTRFTQKQRDYLSSKFRIGESTGQKADAALVSKSMITAGDSNGNRLFSSSEFLTSQQVSSFFSRLSSKPKLEDDEMVESDFEENQNVENEKAFDGLRSEVLQEVALTNPICYDRYNICELTANSKLSIFAIQMLKYIF</sequence>
<dbReference type="PANTHER" id="PTHR33845:SF1">
    <property type="entry name" value="C2H2-TYPE DOMAIN-CONTAINING PROTEIN"/>
    <property type="match status" value="1"/>
</dbReference>
<comment type="caution">
    <text evidence="1">The sequence shown here is derived from an EMBL/GenBank/DDBJ whole genome shotgun (WGS) entry which is preliminary data.</text>
</comment>
<name>A0ABN8QTL7_9CNID</name>
<protein>
    <recommendedName>
        <fullName evidence="3">C2H2-type domain-containing protein</fullName>
    </recommendedName>
</protein>
<evidence type="ECO:0008006" key="3">
    <source>
        <dbReference type="Google" id="ProtNLM"/>
    </source>
</evidence>
<dbReference type="Proteomes" id="UP001159405">
    <property type="component" value="Unassembled WGS sequence"/>
</dbReference>
<organism evidence="1 2">
    <name type="scientific">Porites lobata</name>
    <dbReference type="NCBI Taxonomy" id="104759"/>
    <lineage>
        <taxon>Eukaryota</taxon>
        <taxon>Metazoa</taxon>
        <taxon>Cnidaria</taxon>
        <taxon>Anthozoa</taxon>
        <taxon>Hexacorallia</taxon>
        <taxon>Scleractinia</taxon>
        <taxon>Fungiina</taxon>
        <taxon>Poritidae</taxon>
        <taxon>Porites</taxon>
    </lineage>
</organism>
<reference evidence="1 2" key="1">
    <citation type="submission" date="2022-05" db="EMBL/GenBank/DDBJ databases">
        <authorList>
            <consortium name="Genoscope - CEA"/>
            <person name="William W."/>
        </authorList>
    </citation>
    <scope>NUCLEOTIDE SEQUENCE [LARGE SCALE GENOMIC DNA]</scope>
</reference>
<accession>A0ABN8QTL7</accession>
<proteinExistence type="predicted"/>